<sequence>MLSFELKGGEPGEKPPDMERDLERLRDLSAQLSAAERQMLGDLLERMGAYLDSTGSAAALFAALTASAVSFLNHMAEDARAAHPELLEEADGALRTRILRKVRVPLVESGTELTLMPGVYETLTTTGGTDGERAEQATVLYAPAGGGAAGSIPLKAVALALAVEDAQEADVRALAYLYMHAAADVDIPGDEEIEAMASGRYKWPHAVSGGPGGAARRRAPKQDTARPESYPIGLSKLQSSLPDCQYDVKEVIDVSGKGEALPATVAVLLSMDDDSIATSRPVTGYDLAVHSAVASLWVAGNRYFTPAQAYKAMTGRDSDPGPAALKRVEESLDKQCCTRVTIDMTEEARRRDLNVNGFEASKAELTTNMIWAAKLRVETRGGGEVMGYLIKEAPIFYAHDNSIGQVRSVSVRYLAAASEAVKPVEQNIVTRDYLFRRIEAMKNSPKLSRRIRYEALYKVAGINEESRTTTQRRREAIGKMLDALRAEGYIKGWDEYRDKGSNGKMAGVEIRL</sequence>
<evidence type="ECO:0000313" key="2">
    <source>
        <dbReference type="EMBL" id="MDO4842441.1"/>
    </source>
</evidence>
<evidence type="ECO:0000256" key="1">
    <source>
        <dbReference type="SAM" id="MobiDB-lite"/>
    </source>
</evidence>
<protein>
    <submittedName>
        <fullName evidence="2">Uncharacterized protein</fullName>
    </submittedName>
</protein>
<dbReference type="EMBL" id="JAUMVS010000172">
    <property type="protein sequence ID" value="MDO4842441.1"/>
    <property type="molecule type" value="Genomic_DNA"/>
</dbReference>
<dbReference type="AlphaFoldDB" id="A0AA43UAI3"/>
<dbReference type="Proteomes" id="UP001168575">
    <property type="component" value="Unassembled WGS sequence"/>
</dbReference>
<evidence type="ECO:0000313" key="3">
    <source>
        <dbReference type="Proteomes" id="UP001168575"/>
    </source>
</evidence>
<name>A0AA43UAI3_9ACTN</name>
<gene>
    <name evidence="2" type="ORF">Q3982_07190</name>
</gene>
<feature type="region of interest" description="Disordered" evidence="1">
    <location>
        <begin position="207"/>
        <end position="230"/>
    </location>
</feature>
<reference evidence="2" key="1">
    <citation type="submission" date="2023-07" db="EMBL/GenBank/DDBJ databases">
        <title>Between Cages and Wild: Unraveling the Impact of Captivity on Animal Microbiomes and Antimicrobial Resistance.</title>
        <authorList>
            <person name="Schmartz G.P."/>
            <person name="Rehner J."/>
            <person name="Schuff M.J."/>
            <person name="Becker S.L."/>
            <person name="Kravczyk M."/>
            <person name="Gurevich A."/>
            <person name="Francke R."/>
            <person name="Mueller R."/>
            <person name="Keller V."/>
            <person name="Keller A."/>
        </authorList>
    </citation>
    <scope>NUCLEOTIDE SEQUENCE</scope>
    <source>
        <strain evidence="2">S12M_St_49</strain>
    </source>
</reference>
<proteinExistence type="predicted"/>
<accession>A0AA43UAI3</accession>
<organism evidence="2 3">
    <name type="scientific">Phoenicibacter congonensis</name>
    <dbReference type="NCBI Taxonomy" id="1944646"/>
    <lineage>
        <taxon>Bacteria</taxon>
        <taxon>Bacillati</taxon>
        <taxon>Actinomycetota</taxon>
        <taxon>Coriobacteriia</taxon>
        <taxon>Eggerthellales</taxon>
        <taxon>Eggerthellaceae</taxon>
        <taxon>Phoenicibacter</taxon>
    </lineage>
</organism>
<comment type="caution">
    <text evidence="2">The sequence shown here is derived from an EMBL/GenBank/DDBJ whole genome shotgun (WGS) entry which is preliminary data.</text>
</comment>
<keyword evidence="3" id="KW-1185">Reference proteome</keyword>